<dbReference type="OrthoDB" id="330490at2157"/>
<dbReference type="Pfam" id="PF08350">
    <property type="entry name" value="FilR1_middle"/>
    <property type="match status" value="1"/>
</dbReference>
<keyword evidence="3" id="KW-1185">Reference proteome</keyword>
<evidence type="ECO:0000313" key="2">
    <source>
        <dbReference type="EMBL" id="MXR20293.1"/>
    </source>
</evidence>
<evidence type="ECO:0000313" key="3">
    <source>
        <dbReference type="Proteomes" id="UP000471521"/>
    </source>
</evidence>
<comment type="caution">
    <text evidence="2">The sequence shown here is derived from an EMBL/GenBank/DDBJ whole genome shotgun (WGS) entry which is preliminary data.</text>
</comment>
<dbReference type="SMART" id="SM00346">
    <property type="entry name" value="HTH_ICLR"/>
    <property type="match status" value="1"/>
</dbReference>
<dbReference type="Pfam" id="PF25213">
    <property type="entry name" value="HVO_A0261_N"/>
    <property type="match status" value="1"/>
</dbReference>
<dbReference type="InterPro" id="IPR011991">
    <property type="entry name" value="ArsR-like_HTH"/>
</dbReference>
<accession>A0A6B0SL69</accession>
<dbReference type="GO" id="GO:0003677">
    <property type="term" value="F:DNA binding"/>
    <property type="evidence" value="ECO:0007669"/>
    <property type="project" value="InterPro"/>
</dbReference>
<name>A0A6B0SL69_9EURY</name>
<dbReference type="Gene3D" id="1.10.10.10">
    <property type="entry name" value="Winged helix-like DNA-binding domain superfamily/Winged helix DNA-binding domain"/>
    <property type="match status" value="1"/>
</dbReference>
<dbReference type="InterPro" id="IPR036390">
    <property type="entry name" value="WH_DNA-bd_sf"/>
</dbReference>
<sequence length="276" mass="30898">MLGFLRIVSQMPGDDATPLDQVRFLARAHSRVDVLKHLAEEAATQRELRSELDASRTTVSRALQSLADEDWVASENGEYRLTPVGDVVADEFTGLLEAMRTVDELAEFLRWFPADVDAPDVQHARDVEVTTPTDADPYAPARTQTEILYTADRLRVLLPAIELESTETLADQVTDRGLEAESVVTQSVEATMESERFADLMRRAVETGRSPIYVTPDDLPFYLGLADDDVTQIGLADDDGLPRALLETTDEHVREWGEAVYEDYRESARRKPLAEF</sequence>
<dbReference type="Proteomes" id="UP000471521">
    <property type="component" value="Unassembled WGS sequence"/>
</dbReference>
<dbReference type="SUPFAM" id="SSF46785">
    <property type="entry name" value="Winged helix' DNA-binding domain"/>
    <property type="match status" value="1"/>
</dbReference>
<feature type="domain" description="HTH iclR-type" evidence="1">
    <location>
        <begin position="22"/>
        <end position="107"/>
    </location>
</feature>
<protein>
    <submittedName>
        <fullName evidence="2">GntR family transcriptional regulator</fullName>
    </submittedName>
</protein>
<dbReference type="InterPro" id="IPR013561">
    <property type="entry name" value="FilR1_middle_dom"/>
</dbReference>
<dbReference type="InterPro" id="IPR005471">
    <property type="entry name" value="Tscrpt_reg_IclR_N"/>
</dbReference>
<dbReference type="InterPro" id="IPR036388">
    <property type="entry name" value="WH-like_DNA-bd_sf"/>
</dbReference>
<dbReference type="CDD" id="cd00090">
    <property type="entry name" value="HTH_ARSR"/>
    <property type="match status" value="1"/>
</dbReference>
<dbReference type="InterPro" id="IPR057527">
    <property type="entry name" value="HVO_A0261-like_N"/>
</dbReference>
<gene>
    <name evidence="2" type="ORF">GRX66_06630</name>
</gene>
<reference evidence="2 3" key="1">
    <citation type="submission" date="2019-12" db="EMBL/GenBank/DDBJ databases">
        <title>Isolation and characterization of three novel carbon monoxide-oxidizing members of Halobacteria from salione crusts and soils.</title>
        <authorList>
            <person name="Myers M.R."/>
            <person name="King G.M."/>
        </authorList>
    </citation>
    <scope>NUCLEOTIDE SEQUENCE [LARGE SCALE GENOMIC DNA]</scope>
    <source>
        <strain evidence="2 3">PCN9</strain>
    </source>
</reference>
<dbReference type="EMBL" id="WUUU01000035">
    <property type="protein sequence ID" value="MXR20293.1"/>
    <property type="molecule type" value="Genomic_DNA"/>
</dbReference>
<dbReference type="AlphaFoldDB" id="A0A6B0SL69"/>
<dbReference type="GO" id="GO:0006355">
    <property type="term" value="P:regulation of DNA-templated transcription"/>
    <property type="evidence" value="ECO:0007669"/>
    <property type="project" value="InterPro"/>
</dbReference>
<organism evidence="2 3">
    <name type="scientific">Halobacterium bonnevillei</name>
    <dbReference type="NCBI Taxonomy" id="2692200"/>
    <lineage>
        <taxon>Archaea</taxon>
        <taxon>Methanobacteriati</taxon>
        <taxon>Methanobacteriota</taxon>
        <taxon>Stenosarchaea group</taxon>
        <taxon>Halobacteria</taxon>
        <taxon>Halobacteriales</taxon>
        <taxon>Halobacteriaceae</taxon>
        <taxon>Halobacterium</taxon>
    </lineage>
</organism>
<evidence type="ECO:0000259" key="1">
    <source>
        <dbReference type="SMART" id="SM00346"/>
    </source>
</evidence>
<proteinExistence type="predicted"/>
<dbReference type="RefSeq" id="WP_159525846.1">
    <property type="nucleotide sequence ID" value="NZ_WUUU01000035.1"/>
</dbReference>